<sequence>MHSSIKFGSICVFSSIHTIINMIGCSAPFCNNSTAKGYIVKIFPKNPERRAQWVANMNVENWIPNNRSYLCEVHFSPEMWEQRRDKKPKLKLNAVPTIFGYWLKEKTFKRTEDKAPLTHSVQNETICDKGQSTTDHCLVESTIRDEGQSTTDQCSGESTIRDEGRSTRDKEQLSLFTKNTQNYVLCTVILIINSNIYLENSFSFNMELFIFYYLTKVPYYNYNLRKHRRKLHIIQLDHINYLELFYNNYFKKRFVILKYSFIHELCKENRLRTIVRMRQSSETVSLYCSLSRVLLCINGDSHRQTLIIGSLVRLRLHCHLVTVQ</sequence>
<keyword evidence="4 5" id="KW-0238">DNA-binding</keyword>
<feature type="domain" description="THAP-type" evidence="6">
    <location>
        <begin position="22"/>
        <end position="99"/>
    </location>
</feature>
<evidence type="ECO:0000313" key="7">
    <source>
        <dbReference type="EMBL" id="RLU22205.1"/>
    </source>
</evidence>
<evidence type="ECO:0000256" key="2">
    <source>
        <dbReference type="ARBA" id="ARBA00022771"/>
    </source>
</evidence>
<dbReference type="Proteomes" id="UP000279307">
    <property type="component" value="Chromosome 6"/>
</dbReference>
<dbReference type="OrthoDB" id="6611034at2759"/>
<dbReference type="EMBL" id="QOIP01000006">
    <property type="protein sequence ID" value="RLU22205.1"/>
    <property type="molecule type" value="Genomic_DNA"/>
</dbReference>
<dbReference type="InterPro" id="IPR052224">
    <property type="entry name" value="THAP_domain_protein"/>
</dbReference>
<dbReference type="PANTHER" id="PTHR46927:SF3">
    <property type="entry name" value="THAP-TYPE DOMAIN-CONTAINING PROTEIN"/>
    <property type="match status" value="1"/>
</dbReference>
<comment type="caution">
    <text evidence="7">The sequence shown here is derived from an EMBL/GenBank/DDBJ whole genome shotgun (WGS) entry which is preliminary data.</text>
</comment>
<gene>
    <name evidence="7" type="ORF">DMN91_006586</name>
</gene>
<evidence type="ECO:0000256" key="5">
    <source>
        <dbReference type="PROSITE-ProRule" id="PRU00309"/>
    </source>
</evidence>
<evidence type="ECO:0000256" key="4">
    <source>
        <dbReference type="ARBA" id="ARBA00023125"/>
    </source>
</evidence>
<keyword evidence="3" id="KW-0862">Zinc</keyword>
<dbReference type="GO" id="GO:0008270">
    <property type="term" value="F:zinc ion binding"/>
    <property type="evidence" value="ECO:0007669"/>
    <property type="project" value="UniProtKB-KW"/>
</dbReference>
<reference evidence="7" key="1">
    <citation type="journal article" date="2018" name="Genome Res.">
        <title>The genomic architecture and molecular evolution of ant odorant receptors.</title>
        <authorList>
            <person name="McKenzie S.K."/>
            <person name="Kronauer D.J.C."/>
        </authorList>
    </citation>
    <scope>NUCLEOTIDE SEQUENCE [LARGE SCALE GENOMIC DNA]</scope>
    <source>
        <strain evidence="7">Clonal line C1</strain>
    </source>
</reference>
<keyword evidence="2 5" id="KW-0863">Zinc-finger</keyword>
<accession>A0A3L8DP42</accession>
<dbReference type="PANTHER" id="PTHR46927">
    <property type="entry name" value="AGAP005574-PA"/>
    <property type="match status" value="1"/>
</dbReference>
<name>A0A3L8DP42_OOCBI</name>
<dbReference type="Pfam" id="PF05485">
    <property type="entry name" value="THAP"/>
    <property type="match status" value="1"/>
</dbReference>
<dbReference type="SMART" id="SM00980">
    <property type="entry name" value="THAP"/>
    <property type="match status" value="1"/>
</dbReference>
<dbReference type="GO" id="GO:0003677">
    <property type="term" value="F:DNA binding"/>
    <property type="evidence" value="ECO:0007669"/>
    <property type="project" value="UniProtKB-UniRule"/>
</dbReference>
<evidence type="ECO:0000256" key="3">
    <source>
        <dbReference type="ARBA" id="ARBA00022833"/>
    </source>
</evidence>
<evidence type="ECO:0000256" key="1">
    <source>
        <dbReference type="ARBA" id="ARBA00022723"/>
    </source>
</evidence>
<reference evidence="7" key="2">
    <citation type="submission" date="2018-07" db="EMBL/GenBank/DDBJ databases">
        <authorList>
            <person name="Mckenzie S.K."/>
            <person name="Kronauer D.J.C."/>
        </authorList>
    </citation>
    <scope>NUCLEOTIDE SEQUENCE</scope>
    <source>
        <strain evidence="7">Clonal line C1</strain>
    </source>
</reference>
<dbReference type="AlphaFoldDB" id="A0A3L8DP42"/>
<dbReference type="SMART" id="SM00692">
    <property type="entry name" value="DM3"/>
    <property type="match status" value="1"/>
</dbReference>
<keyword evidence="1" id="KW-0479">Metal-binding</keyword>
<dbReference type="InterPro" id="IPR006612">
    <property type="entry name" value="THAP_Znf"/>
</dbReference>
<organism evidence="7">
    <name type="scientific">Ooceraea biroi</name>
    <name type="common">Clonal raider ant</name>
    <name type="synonym">Cerapachys biroi</name>
    <dbReference type="NCBI Taxonomy" id="2015173"/>
    <lineage>
        <taxon>Eukaryota</taxon>
        <taxon>Metazoa</taxon>
        <taxon>Ecdysozoa</taxon>
        <taxon>Arthropoda</taxon>
        <taxon>Hexapoda</taxon>
        <taxon>Insecta</taxon>
        <taxon>Pterygota</taxon>
        <taxon>Neoptera</taxon>
        <taxon>Endopterygota</taxon>
        <taxon>Hymenoptera</taxon>
        <taxon>Apocrita</taxon>
        <taxon>Aculeata</taxon>
        <taxon>Formicoidea</taxon>
        <taxon>Formicidae</taxon>
        <taxon>Dorylinae</taxon>
        <taxon>Ooceraea</taxon>
    </lineage>
</organism>
<dbReference type="PROSITE" id="PS50950">
    <property type="entry name" value="ZF_THAP"/>
    <property type="match status" value="1"/>
</dbReference>
<proteinExistence type="predicted"/>
<dbReference type="SUPFAM" id="SSF57716">
    <property type="entry name" value="Glucocorticoid receptor-like (DNA-binding domain)"/>
    <property type="match status" value="1"/>
</dbReference>
<evidence type="ECO:0000259" key="6">
    <source>
        <dbReference type="PROSITE" id="PS50950"/>
    </source>
</evidence>
<protein>
    <recommendedName>
        <fullName evidence="6">THAP-type domain-containing protein</fullName>
    </recommendedName>
</protein>